<gene>
    <name evidence="1" type="ORF">GCM10025751_45230</name>
</gene>
<sequence length="48" mass="5485">MGSVHLCADVTNRERIYDMKMGENAVHATVEEYTTIFSELIEEITHLS</sequence>
<accession>A0AAV3UNG9</accession>
<evidence type="ECO:0000313" key="1">
    <source>
        <dbReference type="EMBL" id="GAA5060273.1"/>
    </source>
</evidence>
<keyword evidence="2" id="KW-1185">Reference proteome</keyword>
<dbReference type="EMBL" id="BAABKX010000018">
    <property type="protein sequence ID" value="GAA5060273.1"/>
    <property type="molecule type" value="Genomic_DNA"/>
</dbReference>
<evidence type="ECO:0008006" key="3">
    <source>
        <dbReference type="Google" id="ProtNLM"/>
    </source>
</evidence>
<protein>
    <recommendedName>
        <fullName evidence="3">Transposase</fullName>
    </recommendedName>
</protein>
<reference evidence="1 2" key="1">
    <citation type="journal article" date="2019" name="Int. J. Syst. Evol. Microbiol.">
        <title>The Global Catalogue of Microorganisms (GCM) 10K type strain sequencing project: providing services to taxonomists for standard genome sequencing and annotation.</title>
        <authorList>
            <consortium name="The Broad Institute Genomics Platform"/>
            <consortium name="The Broad Institute Genome Sequencing Center for Infectious Disease"/>
            <person name="Wu L."/>
            <person name="Ma J."/>
        </authorList>
    </citation>
    <scope>NUCLEOTIDE SEQUENCE [LARGE SCALE GENOMIC DNA]</scope>
    <source>
        <strain evidence="1 2">JCM 17504</strain>
    </source>
</reference>
<dbReference type="AlphaFoldDB" id="A0AAV3UNG9"/>
<dbReference type="Proteomes" id="UP001501729">
    <property type="component" value="Unassembled WGS sequence"/>
</dbReference>
<evidence type="ECO:0000313" key="2">
    <source>
        <dbReference type="Proteomes" id="UP001501729"/>
    </source>
</evidence>
<proteinExistence type="predicted"/>
<comment type="caution">
    <text evidence="1">The sequence shown here is derived from an EMBL/GenBank/DDBJ whole genome shotgun (WGS) entry which is preliminary data.</text>
</comment>
<organism evidence="1 2">
    <name type="scientific">Haladaptatus pallidirubidus</name>
    <dbReference type="NCBI Taxonomy" id="1008152"/>
    <lineage>
        <taxon>Archaea</taxon>
        <taxon>Methanobacteriati</taxon>
        <taxon>Methanobacteriota</taxon>
        <taxon>Stenosarchaea group</taxon>
        <taxon>Halobacteria</taxon>
        <taxon>Halobacteriales</taxon>
        <taxon>Haladaptataceae</taxon>
        <taxon>Haladaptatus</taxon>
    </lineage>
</organism>
<name>A0AAV3UNG9_9EURY</name>